<dbReference type="SUPFAM" id="SSF143503">
    <property type="entry name" value="PUG domain-like"/>
    <property type="match status" value="1"/>
</dbReference>
<dbReference type="InterPro" id="IPR036339">
    <property type="entry name" value="PUB-like_dom_sf"/>
</dbReference>
<dbReference type="Pfam" id="PF09409">
    <property type="entry name" value="PUB"/>
    <property type="match status" value="1"/>
</dbReference>
<dbReference type="AlphaFoldDB" id="A0A8E2DQR6"/>
<dbReference type="EMBL" id="KV722347">
    <property type="protein sequence ID" value="OCH94099.1"/>
    <property type="molecule type" value="Genomic_DNA"/>
</dbReference>
<accession>A0A8E2DQR6</accession>
<evidence type="ECO:0000259" key="2">
    <source>
        <dbReference type="Pfam" id="PF09409"/>
    </source>
</evidence>
<evidence type="ECO:0000313" key="3">
    <source>
        <dbReference type="EMBL" id="OCH94099.1"/>
    </source>
</evidence>
<dbReference type="SMART" id="SM00580">
    <property type="entry name" value="PUG"/>
    <property type="match status" value="1"/>
</dbReference>
<reference evidence="3 4" key="1">
    <citation type="submission" date="2016-07" db="EMBL/GenBank/DDBJ databases">
        <title>Draft genome of the white-rot fungus Obba rivulosa 3A-2.</title>
        <authorList>
            <consortium name="DOE Joint Genome Institute"/>
            <person name="Miettinen O."/>
            <person name="Riley R."/>
            <person name="Acob R."/>
            <person name="Barry K."/>
            <person name="Cullen D."/>
            <person name="De Vries R."/>
            <person name="Hainaut M."/>
            <person name="Hatakka A."/>
            <person name="Henrissat B."/>
            <person name="Hilden K."/>
            <person name="Kuo R."/>
            <person name="Labutti K."/>
            <person name="Lipzen A."/>
            <person name="Makela M.R."/>
            <person name="Sandor L."/>
            <person name="Spatafora J.W."/>
            <person name="Grigoriev I.V."/>
            <person name="Hibbett D.S."/>
        </authorList>
    </citation>
    <scope>NUCLEOTIDE SEQUENCE [LARGE SCALE GENOMIC DNA]</scope>
    <source>
        <strain evidence="3 4">3A-2</strain>
    </source>
</reference>
<proteinExistence type="predicted"/>
<organism evidence="3 4">
    <name type="scientific">Obba rivulosa</name>
    <dbReference type="NCBI Taxonomy" id="1052685"/>
    <lineage>
        <taxon>Eukaryota</taxon>
        <taxon>Fungi</taxon>
        <taxon>Dikarya</taxon>
        <taxon>Basidiomycota</taxon>
        <taxon>Agaricomycotina</taxon>
        <taxon>Agaricomycetes</taxon>
        <taxon>Polyporales</taxon>
        <taxon>Gelatoporiaceae</taxon>
        <taxon>Obba</taxon>
    </lineage>
</organism>
<dbReference type="Proteomes" id="UP000250043">
    <property type="component" value="Unassembled WGS sequence"/>
</dbReference>
<dbReference type="InterPro" id="IPR018997">
    <property type="entry name" value="PUB_domain"/>
</dbReference>
<dbReference type="CDD" id="cd09212">
    <property type="entry name" value="PUB"/>
    <property type="match status" value="1"/>
</dbReference>
<dbReference type="Gene3D" id="1.20.58.2190">
    <property type="match status" value="1"/>
</dbReference>
<dbReference type="OrthoDB" id="49605at2759"/>
<keyword evidence="4" id="KW-1185">Reference proteome</keyword>
<protein>
    <recommendedName>
        <fullName evidence="2">PUB domain-containing protein</fullName>
    </recommendedName>
</protein>
<feature type="compositionally biased region" description="Low complexity" evidence="1">
    <location>
        <begin position="220"/>
        <end position="231"/>
    </location>
</feature>
<feature type="region of interest" description="Disordered" evidence="1">
    <location>
        <begin position="207"/>
        <end position="262"/>
    </location>
</feature>
<feature type="compositionally biased region" description="Basic and acidic residues" evidence="1">
    <location>
        <begin position="207"/>
        <end position="219"/>
    </location>
</feature>
<name>A0A8E2DQR6_9APHY</name>
<gene>
    <name evidence="3" type="ORF">OBBRIDRAFT_789626</name>
</gene>
<sequence>MEFDDDSDGHSPSEPLPDPEPTASFMPSAPPDRTAVAAAIERRLQRERAEAVETGQLAFDDNHEKRQQFRRMIDPDILRPNARELALEALAILLTLAENILNHPAEEKYYKFKPTNARIKRLLVDPKGTLEYAVALGFRPEVENFQPFYKFNKRHMSDLRIGAAILKEALDREMSKEERMVRAKRGEKAAAEAAKLKVKQAFIDDRKSKAALDQRERQARAAAASRRANTASPDSTPVTPIRAMPGSGHTLRDEPDIPSSPI</sequence>
<evidence type="ECO:0000256" key="1">
    <source>
        <dbReference type="SAM" id="MobiDB-lite"/>
    </source>
</evidence>
<evidence type="ECO:0000313" key="4">
    <source>
        <dbReference type="Proteomes" id="UP000250043"/>
    </source>
</evidence>
<feature type="domain" description="PUB" evidence="2">
    <location>
        <begin position="86"/>
        <end position="159"/>
    </location>
</feature>
<feature type="region of interest" description="Disordered" evidence="1">
    <location>
        <begin position="1"/>
        <end position="32"/>
    </location>
</feature>